<accession>A0ABU9K4P1</accession>
<organism evidence="1 2">
    <name type="scientific">Caldifermentibacillus hisashii</name>
    <dbReference type="NCBI Taxonomy" id="996558"/>
    <lineage>
        <taxon>Bacteria</taxon>
        <taxon>Bacillati</taxon>
        <taxon>Bacillota</taxon>
        <taxon>Bacilli</taxon>
        <taxon>Bacillales</taxon>
        <taxon>Bacillaceae</taxon>
        <taxon>Caldifermentibacillus</taxon>
    </lineage>
</organism>
<comment type="caution">
    <text evidence="1">The sequence shown here is derived from an EMBL/GenBank/DDBJ whole genome shotgun (WGS) entry which is preliminary data.</text>
</comment>
<protein>
    <submittedName>
        <fullName evidence="1">ParM/StbA family protein</fullName>
    </submittedName>
</protein>
<dbReference type="Gene3D" id="3.30.420.40">
    <property type="match status" value="2"/>
</dbReference>
<gene>
    <name evidence="1" type="ORF">NST17_20440</name>
</gene>
<evidence type="ECO:0000313" key="2">
    <source>
        <dbReference type="Proteomes" id="UP001459714"/>
    </source>
</evidence>
<dbReference type="RefSeq" id="WP_342021157.1">
    <property type="nucleotide sequence ID" value="NZ_JBBYAK010000003.1"/>
</dbReference>
<dbReference type="InterPro" id="IPR043129">
    <property type="entry name" value="ATPase_NBD"/>
</dbReference>
<reference evidence="1 2" key="1">
    <citation type="submission" date="2024-03" db="EMBL/GenBank/DDBJ databases">
        <title>Bacilli Hybrid Assemblies.</title>
        <authorList>
            <person name="Kovac J."/>
        </authorList>
    </citation>
    <scope>NUCLEOTIDE SEQUENCE [LARGE SCALE GENOMIC DNA]</scope>
    <source>
        <strain evidence="1 2">FSL M8-0022</strain>
    </source>
</reference>
<dbReference type="EMBL" id="JBBYAK010000003">
    <property type="protein sequence ID" value="MEL3959524.1"/>
    <property type="molecule type" value="Genomic_DNA"/>
</dbReference>
<keyword evidence="2" id="KW-1185">Reference proteome</keyword>
<proteinExistence type="predicted"/>
<dbReference type="SUPFAM" id="SSF53067">
    <property type="entry name" value="Actin-like ATPase domain"/>
    <property type="match status" value="1"/>
</dbReference>
<dbReference type="CDD" id="cd24023">
    <property type="entry name" value="ASKHA_NBD_ParM_Alp7A-like"/>
    <property type="match status" value="1"/>
</dbReference>
<name>A0ABU9K4P1_9BACI</name>
<dbReference type="Proteomes" id="UP001459714">
    <property type="component" value="Unassembled WGS sequence"/>
</dbReference>
<sequence>MEFHFVVANDNGNSEHKIMTNGILHKQPNVYSIIHSDQGQSDEPLDVLIANIHKNIDVRIESKVLSGTYRYLIGHAAIERNQAQIYNMNIQNIKKHTEDLPVINTLGTIAVEAVKKAYDEKKTLTNGELIKVTTDMTTALPASIHNVESEEYFKNRFLNHLHEVKVYIKDLTITVQIEFSFVKVMKEGVPALFSLIEDGNNNYRNDDIFEEFNKEYKNNVDGSYFLNKRILHCDIGDGSTELVYTTGYSADPLKSAGEKIGLGQAIENAGVNLSKELNLDISRQKISEYLKNPNHKFHQLALKHIYQPKQEIARKIFNAIENRLQTLAFEVDVLMVYGGASILLKDVLYDTLKNYCDKYGIELLWIPSKYAVEMNVNGMQIYNTIRMADLQMSNEG</sequence>
<evidence type="ECO:0000313" key="1">
    <source>
        <dbReference type="EMBL" id="MEL3959524.1"/>
    </source>
</evidence>